<dbReference type="AlphaFoldDB" id="A0A936NAP3"/>
<proteinExistence type="predicted"/>
<protein>
    <recommendedName>
        <fullName evidence="4">DoxX family membrane protein</fullName>
    </recommendedName>
</protein>
<dbReference type="PANTHER" id="PTHR36974:SF1">
    <property type="entry name" value="DOXX FAMILY MEMBRANE PROTEIN"/>
    <property type="match status" value="1"/>
</dbReference>
<comment type="caution">
    <text evidence="2">The sequence shown here is derived from an EMBL/GenBank/DDBJ whole genome shotgun (WGS) entry which is preliminary data.</text>
</comment>
<feature type="transmembrane region" description="Helical" evidence="1">
    <location>
        <begin position="98"/>
        <end position="117"/>
    </location>
</feature>
<dbReference type="EMBL" id="JADJZA010000001">
    <property type="protein sequence ID" value="MBK9295597.1"/>
    <property type="molecule type" value="Genomic_DNA"/>
</dbReference>
<sequence length="124" mass="13128">MALGLAAVLGFAGVAHFVRPQFFDPIVPDWMPGSARTTTYVSGVVELAAAVLVANPRTRRFGGWFAAATFIGVFPANVQSALDGGMSGLEPPLDSPVVAWARLPLQFPLIAWAIAVARGSRRHN</sequence>
<organism evidence="2 3">
    <name type="scientific">Candidatus Neomicrothrix subdominans</name>
    <dbReference type="NCBI Taxonomy" id="2954438"/>
    <lineage>
        <taxon>Bacteria</taxon>
        <taxon>Bacillati</taxon>
        <taxon>Actinomycetota</taxon>
        <taxon>Acidimicrobiia</taxon>
        <taxon>Acidimicrobiales</taxon>
        <taxon>Microthrixaceae</taxon>
        <taxon>Candidatus Neomicrothrix</taxon>
    </lineage>
</organism>
<name>A0A936NAP3_9ACTN</name>
<reference evidence="2 3" key="1">
    <citation type="submission" date="2020-10" db="EMBL/GenBank/DDBJ databases">
        <title>Connecting structure to function with the recovery of over 1000 high-quality activated sludge metagenome-assembled genomes encoding full-length rRNA genes using long-read sequencing.</title>
        <authorList>
            <person name="Singleton C.M."/>
            <person name="Petriglieri F."/>
            <person name="Kristensen J.M."/>
            <person name="Kirkegaard R.H."/>
            <person name="Michaelsen T.Y."/>
            <person name="Andersen M.H."/>
            <person name="Karst S.M."/>
            <person name="Dueholm M.S."/>
            <person name="Nielsen P.H."/>
            <person name="Albertsen M."/>
        </authorList>
    </citation>
    <scope>NUCLEOTIDE SEQUENCE [LARGE SCALE GENOMIC DNA]</scope>
    <source>
        <strain evidence="2">Lyne_18-Q3-R50-59_MAXAC.006</strain>
    </source>
</reference>
<evidence type="ECO:0008006" key="4">
    <source>
        <dbReference type="Google" id="ProtNLM"/>
    </source>
</evidence>
<keyword evidence="1" id="KW-1133">Transmembrane helix</keyword>
<feature type="transmembrane region" description="Helical" evidence="1">
    <location>
        <begin position="61"/>
        <end position="78"/>
    </location>
</feature>
<feature type="transmembrane region" description="Helical" evidence="1">
    <location>
        <begin position="33"/>
        <end position="54"/>
    </location>
</feature>
<keyword evidence="1" id="KW-0812">Transmembrane</keyword>
<dbReference type="PANTHER" id="PTHR36974">
    <property type="entry name" value="MEMBRANE PROTEIN-RELATED"/>
    <property type="match status" value="1"/>
</dbReference>
<evidence type="ECO:0000256" key="1">
    <source>
        <dbReference type="SAM" id="Phobius"/>
    </source>
</evidence>
<dbReference type="Proteomes" id="UP000727993">
    <property type="component" value="Unassembled WGS sequence"/>
</dbReference>
<gene>
    <name evidence="2" type="ORF">IPN02_01720</name>
</gene>
<accession>A0A936NAP3</accession>
<keyword evidence="1" id="KW-0472">Membrane</keyword>
<evidence type="ECO:0000313" key="3">
    <source>
        <dbReference type="Proteomes" id="UP000727993"/>
    </source>
</evidence>
<evidence type="ECO:0000313" key="2">
    <source>
        <dbReference type="EMBL" id="MBK9295597.1"/>
    </source>
</evidence>